<dbReference type="RefSeq" id="WP_128501777.1">
    <property type="nucleotide sequence ID" value="NZ_CP035107.1"/>
</dbReference>
<gene>
    <name evidence="1" type="ORF">EQP59_08320</name>
</gene>
<name>A0A410JT52_ORNRH</name>
<evidence type="ECO:0000313" key="2">
    <source>
        <dbReference type="Proteomes" id="UP000287701"/>
    </source>
</evidence>
<protein>
    <submittedName>
        <fullName evidence="1">Uncharacterized protein</fullName>
    </submittedName>
</protein>
<accession>A0A410JT52</accession>
<evidence type="ECO:0000313" key="1">
    <source>
        <dbReference type="EMBL" id="QAR31343.1"/>
    </source>
</evidence>
<proteinExistence type="predicted"/>
<sequence length="80" mass="9686">MKQIVIQAEAFFNLLKEREQSMWEIFSQLIKDGEKQELIFLNNKKEVLFTYILPETLEGLREDQKVFAQEFMQKLKQMEN</sequence>
<organism evidence="1 2">
    <name type="scientific">Ornithobacterium rhinotracheale</name>
    <dbReference type="NCBI Taxonomy" id="28251"/>
    <lineage>
        <taxon>Bacteria</taxon>
        <taxon>Pseudomonadati</taxon>
        <taxon>Bacteroidota</taxon>
        <taxon>Flavobacteriia</taxon>
        <taxon>Flavobacteriales</taxon>
        <taxon>Weeksellaceae</taxon>
        <taxon>Ornithobacterium</taxon>
    </lineage>
</organism>
<dbReference type="EMBL" id="CP035107">
    <property type="protein sequence ID" value="QAR31343.1"/>
    <property type="molecule type" value="Genomic_DNA"/>
</dbReference>
<dbReference type="AlphaFoldDB" id="A0A410JT52"/>
<dbReference type="Proteomes" id="UP000287701">
    <property type="component" value="Chromosome"/>
</dbReference>
<dbReference type="OrthoDB" id="1269892at2"/>
<reference evidence="1 2" key="1">
    <citation type="submission" date="2019-01" db="EMBL/GenBank/DDBJ databases">
        <title>Whole Genome of Ornithobacterium rhinotracheale FARPER-174b.</title>
        <authorList>
            <person name="Tataje-Lavanda L.A."/>
            <person name="Montalvan A."/>
            <person name="Montesinos R."/>
            <person name="Zimic M."/>
            <person name="Fernandez-Sanchez M."/>
            <person name="Fernandez-Diaz M."/>
        </authorList>
    </citation>
    <scope>NUCLEOTIDE SEQUENCE [LARGE SCALE GENOMIC DNA]</scope>
    <source>
        <strain evidence="1 2">FARPER-174b</strain>
    </source>
</reference>